<proteinExistence type="predicted"/>
<dbReference type="Proteomes" id="UP001279642">
    <property type="component" value="Unassembled WGS sequence"/>
</dbReference>
<reference evidence="1 2" key="1">
    <citation type="journal article" date="2016" name="Antonie Van Leeuwenhoek">
        <title>Dongia soli sp. nov., isolated from soil from Dokdo, Korea.</title>
        <authorList>
            <person name="Kim D.U."/>
            <person name="Lee H."/>
            <person name="Kim H."/>
            <person name="Kim S.G."/>
            <person name="Ka J.O."/>
        </authorList>
    </citation>
    <scope>NUCLEOTIDE SEQUENCE [LARGE SCALE GENOMIC DNA]</scope>
    <source>
        <strain evidence="1 2">D78</strain>
    </source>
</reference>
<organism evidence="1 2">
    <name type="scientific">Dongia soli</name>
    <dbReference type="NCBI Taxonomy" id="600628"/>
    <lineage>
        <taxon>Bacteria</taxon>
        <taxon>Pseudomonadati</taxon>
        <taxon>Pseudomonadota</taxon>
        <taxon>Alphaproteobacteria</taxon>
        <taxon>Rhodospirillales</taxon>
        <taxon>Dongiaceae</taxon>
        <taxon>Dongia</taxon>
    </lineage>
</organism>
<evidence type="ECO:0000313" key="2">
    <source>
        <dbReference type="Proteomes" id="UP001279642"/>
    </source>
</evidence>
<dbReference type="RefSeq" id="WP_320508176.1">
    <property type="nucleotide sequence ID" value="NZ_JAXCLW010000002.1"/>
</dbReference>
<evidence type="ECO:0000313" key="1">
    <source>
        <dbReference type="EMBL" id="MDY0883128.1"/>
    </source>
</evidence>
<dbReference type="EMBL" id="JAXCLW010000002">
    <property type="protein sequence ID" value="MDY0883128.1"/>
    <property type="molecule type" value="Genomic_DNA"/>
</dbReference>
<name>A0ABU5ECH4_9PROT</name>
<dbReference type="PANTHER" id="PTHR33986">
    <property type="entry name" value="OS02G0535700 PROTEIN"/>
    <property type="match status" value="1"/>
</dbReference>
<dbReference type="Pfam" id="PF06258">
    <property type="entry name" value="Mito_fiss_Elm1"/>
    <property type="match status" value="1"/>
</dbReference>
<dbReference type="InterPro" id="IPR009367">
    <property type="entry name" value="Elm1-like"/>
</dbReference>
<keyword evidence="2" id="KW-1185">Reference proteome</keyword>
<sequence>MQGSKAVDAEGVGLPSERAGYSSLPPVPRIWLLLGERYGDNAQVLALGKTLSQDFGWPSEIKQIFYDANCDVSFRERGASLVGVDKNRTKPLTPPWPDIVIAIGKSSASVVRWIKEQTCDHAISVQLGRPRTAYHHFDLLVTTPQFSMPPGDNVIRLSMPITLHDEKKLAAEAELWQQHFAHLPKPWTAVLVGGDTAQLSFDQDDAQNLVDQMSDYQRQVGGSLLVTTSPRTPADVADILQGKMPNPHFFFRWAKDVPNPYYGFLALADNFIVTNDSVTMIAEAADRAKPTYIYTLPRRELGSTTWLNTVGRWLRLRRERRKNIGSRRDMIDRLFDSMTHNGVLRPRNNVDWFEATLYGQGIARPLGRETFRSWTTERVTEIERRIVTDRIRVLWERRVLSSSAVAS</sequence>
<gene>
    <name evidence="1" type="ORF">SMD27_09750</name>
</gene>
<accession>A0ABU5ECH4</accession>
<dbReference type="PANTHER" id="PTHR33986:SF15">
    <property type="entry name" value="MITOCHONDRIAL FISSION PROTEIN ELM1"/>
    <property type="match status" value="1"/>
</dbReference>
<comment type="caution">
    <text evidence="1">The sequence shown here is derived from an EMBL/GenBank/DDBJ whole genome shotgun (WGS) entry which is preliminary data.</text>
</comment>
<protein>
    <submittedName>
        <fullName evidence="1">Mitochondrial fission ELM1 family protein</fullName>
    </submittedName>
</protein>